<protein>
    <submittedName>
        <fullName evidence="8">RsmB/NOP family class I SAM-dependent RNA methyltransferase</fullName>
    </submittedName>
</protein>
<dbReference type="PROSITE" id="PS01153">
    <property type="entry name" value="NOL1_NOP2_SUN"/>
    <property type="match status" value="1"/>
</dbReference>
<dbReference type="InterPro" id="IPR023267">
    <property type="entry name" value="RCMT"/>
</dbReference>
<dbReference type="InterPro" id="IPR018314">
    <property type="entry name" value="RsmB/NOL1/NOP2-like_CS"/>
</dbReference>
<keyword evidence="2 6" id="KW-0489">Methyltransferase</keyword>
<dbReference type="GO" id="GO:0001510">
    <property type="term" value="P:RNA methylation"/>
    <property type="evidence" value="ECO:0007669"/>
    <property type="project" value="InterPro"/>
</dbReference>
<evidence type="ECO:0000256" key="4">
    <source>
        <dbReference type="ARBA" id="ARBA00022691"/>
    </source>
</evidence>
<dbReference type="CDD" id="cd02440">
    <property type="entry name" value="AdoMet_MTases"/>
    <property type="match status" value="1"/>
</dbReference>
<dbReference type="GO" id="GO:0003723">
    <property type="term" value="F:RNA binding"/>
    <property type="evidence" value="ECO:0007669"/>
    <property type="project" value="UniProtKB-UniRule"/>
</dbReference>
<dbReference type="Gene3D" id="3.30.70.1170">
    <property type="entry name" value="Sun protein, domain 3"/>
    <property type="match status" value="1"/>
</dbReference>
<dbReference type="Pfam" id="PF22458">
    <property type="entry name" value="RsmF-B_ferredox"/>
    <property type="match status" value="1"/>
</dbReference>
<keyword evidence="5 6" id="KW-0694">RNA-binding</keyword>
<sequence>MTPAARIEAAIDLLGQVVALDRPAEQVVGDYVRARRFMGSKDRRAVTDLVFRILRARARLEWWAAIAGGASREAAERAAAAGAAGPRPLVLAALVLFGDNSVEELARLCDGRQYHPQSLEPGERAMLEALAGAEPSDQRQPPWVRLEVPAWLLSEFESVFGEDVERELTALNAEAPVDLRVNRLLADDRDSVAAMLREDGIECEPTPLSPIGLRVKGRRPVTASQAFRQGLVEVQDEGSQLLALLVGARPDMSVCDLCAGAGGKTLALAGEMVDHGRLVALDTEGDRLGRAGPRLRRAGARNVERRLLTGEGDPWLREQAGGFDRVLVDAPCSGVGTWRRQPNARWRLSEDELQHYVAVQARILDDAAGLVRPGGRLIYATCSLLARENRERVWEFLSRHGIFESVAIEEVWGETVGGSCPGSGSDLTLSPARHGTDGFYVAVLQRHEAE</sequence>
<dbReference type="PROSITE" id="PS51686">
    <property type="entry name" value="SAM_MT_RSMB_NOP"/>
    <property type="match status" value="1"/>
</dbReference>
<evidence type="ECO:0000256" key="2">
    <source>
        <dbReference type="ARBA" id="ARBA00022603"/>
    </source>
</evidence>
<feature type="domain" description="SAM-dependent MTase RsmB/NOP-type" evidence="7">
    <location>
        <begin position="167"/>
        <end position="447"/>
    </location>
</feature>
<feature type="binding site" evidence="6">
    <location>
        <position position="282"/>
    </location>
    <ligand>
        <name>S-adenosyl-L-methionine</name>
        <dbReference type="ChEBI" id="CHEBI:59789"/>
    </ligand>
</feature>
<dbReference type="GO" id="GO:0008173">
    <property type="term" value="F:RNA methyltransferase activity"/>
    <property type="evidence" value="ECO:0007669"/>
    <property type="project" value="InterPro"/>
</dbReference>
<reference evidence="8 9" key="1">
    <citation type="submission" date="2018-07" db="EMBL/GenBank/DDBJ databases">
        <title>Venubactetium sediminum gen. nov., sp. nov., isolated from a marine solar saltern.</title>
        <authorList>
            <person name="Wang S."/>
        </authorList>
    </citation>
    <scope>NUCLEOTIDE SEQUENCE [LARGE SCALE GENOMIC DNA]</scope>
    <source>
        <strain evidence="8 9">WD2A32</strain>
    </source>
</reference>
<dbReference type="PANTHER" id="PTHR22807">
    <property type="entry name" value="NOP2 YEAST -RELATED NOL1/NOP2/FMU SUN DOMAIN-CONTAINING"/>
    <property type="match status" value="1"/>
</dbReference>
<evidence type="ECO:0000256" key="5">
    <source>
        <dbReference type="ARBA" id="ARBA00022884"/>
    </source>
</evidence>
<dbReference type="InterPro" id="IPR029063">
    <property type="entry name" value="SAM-dependent_MTases_sf"/>
</dbReference>
<dbReference type="Proteomes" id="UP000253941">
    <property type="component" value="Unassembled WGS sequence"/>
</dbReference>
<comment type="caution">
    <text evidence="6">Lacks conserved residue(s) required for the propagation of feature annotation.</text>
</comment>
<dbReference type="InterPro" id="IPR049560">
    <property type="entry name" value="MeTrfase_RsmB-F_NOP2_cat"/>
</dbReference>
<evidence type="ECO:0000259" key="7">
    <source>
        <dbReference type="PROSITE" id="PS51686"/>
    </source>
</evidence>
<keyword evidence="4 6" id="KW-0949">S-adenosyl-L-methionine</keyword>
<evidence type="ECO:0000256" key="6">
    <source>
        <dbReference type="PROSITE-ProRule" id="PRU01023"/>
    </source>
</evidence>
<dbReference type="EMBL" id="QPMH01000005">
    <property type="protein sequence ID" value="RDD62482.1"/>
    <property type="molecule type" value="Genomic_DNA"/>
</dbReference>
<proteinExistence type="inferred from homology"/>
<dbReference type="RefSeq" id="WP_114581578.1">
    <property type="nucleotide sequence ID" value="NZ_QPMH01000005.1"/>
</dbReference>
<evidence type="ECO:0000256" key="3">
    <source>
        <dbReference type="ARBA" id="ARBA00022679"/>
    </source>
</evidence>
<keyword evidence="9" id="KW-1185">Reference proteome</keyword>
<dbReference type="AlphaFoldDB" id="A0A369TCC9"/>
<dbReference type="Pfam" id="PF01189">
    <property type="entry name" value="Methyltr_RsmB-F"/>
    <property type="match status" value="1"/>
</dbReference>
<keyword evidence="3 6" id="KW-0808">Transferase</keyword>
<comment type="caution">
    <text evidence="8">The sequence shown here is derived from an EMBL/GenBank/DDBJ whole genome shotgun (WGS) entry which is preliminary data.</text>
</comment>
<dbReference type="SUPFAM" id="SSF53335">
    <property type="entry name" value="S-adenosyl-L-methionine-dependent methyltransferases"/>
    <property type="match status" value="1"/>
</dbReference>
<dbReference type="PRINTS" id="PR02008">
    <property type="entry name" value="RCMTFAMILY"/>
</dbReference>
<accession>A0A369TCC9</accession>
<feature type="active site" description="Nucleophile" evidence="6">
    <location>
        <position position="382"/>
    </location>
</feature>
<name>A0A369TCC9_9PROT</name>
<evidence type="ECO:0000313" key="9">
    <source>
        <dbReference type="Proteomes" id="UP000253941"/>
    </source>
</evidence>
<gene>
    <name evidence="8" type="ORF">DRB17_07480</name>
</gene>
<dbReference type="PANTHER" id="PTHR22807:SF53">
    <property type="entry name" value="RIBOSOMAL RNA SMALL SUBUNIT METHYLTRANSFERASE B-RELATED"/>
    <property type="match status" value="1"/>
</dbReference>
<evidence type="ECO:0000313" key="8">
    <source>
        <dbReference type="EMBL" id="RDD62482.1"/>
    </source>
</evidence>
<comment type="similarity">
    <text evidence="1 6">Belongs to the class I-like SAM-binding methyltransferase superfamily. RsmB/NOP family.</text>
</comment>
<dbReference type="InterPro" id="IPR054728">
    <property type="entry name" value="RsmB-like_ferredoxin"/>
</dbReference>
<organism evidence="8 9">
    <name type="scientific">Ferruginivarius sediminum</name>
    <dbReference type="NCBI Taxonomy" id="2661937"/>
    <lineage>
        <taxon>Bacteria</taxon>
        <taxon>Pseudomonadati</taxon>
        <taxon>Pseudomonadota</taxon>
        <taxon>Alphaproteobacteria</taxon>
        <taxon>Rhodospirillales</taxon>
        <taxon>Rhodospirillaceae</taxon>
        <taxon>Ferruginivarius</taxon>
    </lineage>
</organism>
<dbReference type="InterPro" id="IPR001678">
    <property type="entry name" value="MeTrfase_RsmB-F_NOP2_dom"/>
</dbReference>
<feature type="binding site" evidence="6">
    <location>
        <position position="329"/>
    </location>
    <ligand>
        <name>S-adenosyl-L-methionine</name>
        <dbReference type="ChEBI" id="CHEBI:59789"/>
    </ligand>
</feature>
<dbReference type="Gene3D" id="3.40.50.150">
    <property type="entry name" value="Vaccinia Virus protein VP39"/>
    <property type="match status" value="1"/>
</dbReference>
<evidence type="ECO:0000256" key="1">
    <source>
        <dbReference type="ARBA" id="ARBA00007494"/>
    </source>
</evidence>